<comment type="caution">
    <text evidence="1">The sequence shown here is derived from an EMBL/GenBank/DDBJ whole genome shotgun (WGS) entry which is preliminary data.</text>
</comment>
<organism evidence="1 2">
    <name type="scientific">Tritrichomonas musculus</name>
    <dbReference type="NCBI Taxonomy" id="1915356"/>
    <lineage>
        <taxon>Eukaryota</taxon>
        <taxon>Metamonada</taxon>
        <taxon>Parabasalia</taxon>
        <taxon>Tritrichomonadida</taxon>
        <taxon>Tritrichomonadidae</taxon>
        <taxon>Tritrichomonas</taxon>
    </lineage>
</organism>
<dbReference type="EMBL" id="JAPFFF010000032">
    <property type="protein sequence ID" value="KAK8844371.1"/>
    <property type="molecule type" value="Genomic_DNA"/>
</dbReference>
<accession>A0ABR2HDC8</accession>
<proteinExistence type="predicted"/>
<evidence type="ECO:0000313" key="2">
    <source>
        <dbReference type="Proteomes" id="UP001470230"/>
    </source>
</evidence>
<dbReference type="Gene3D" id="3.30.200.20">
    <property type="entry name" value="Phosphorylase Kinase, domain 1"/>
    <property type="match status" value="1"/>
</dbReference>
<protein>
    <recommendedName>
        <fullName evidence="3">Protein kinase domain-containing protein</fullName>
    </recommendedName>
</protein>
<reference evidence="1 2" key="1">
    <citation type="submission" date="2024-04" db="EMBL/GenBank/DDBJ databases">
        <title>Tritrichomonas musculus Genome.</title>
        <authorList>
            <person name="Alves-Ferreira E."/>
            <person name="Grigg M."/>
            <person name="Lorenzi H."/>
            <person name="Galac M."/>
        </authorList>
    </citation>
    <scope>NUCLEOTIDE SEQUENCE [LARGE SCALE GENOMIC DNA]</scope>
    <source>
        <strain evidence="1 2">EAF2021</strain>
    </source>
</reference>
<name>A0ABR2HDC8_9EUKA</name>
<evidence type="ECO:0008006" key="3">
    <source>
        <dbReference type="Google" id="ProtNLM"/>
    </source>
</evidence>
<sequence>MALRNKPAEISFYDPKDNHEDSVIGEGATSCVKELKDFTEKSAQSFMKESEILFRVHHPCIIDIMGMNNGDEKHHPSLILSLEKTSLENFTFNELNEF</sequence>
<evidence type="ECO:0000313" key="1">
    <source>
        <dbReference type="EMBL" id="KAK8844371.1"/>
    </source>
</evidence>
<dbReference type="Proteomes" id="UP001470230">
    <property type="component" value="Unassembled WGS sequence"/>
</dbReference>
<dbReference type="SUPFAM" id="SSF56112">
    <property type="entry name" value="Protein kinase-like (PK-like)"/>
    <property type="match status" value="1"/>
</dbReference>
<keyword evidence="2" id="KW-1185">Reference proteome</keyword>
<gene>
    <name evidence="1" type="ORF">M9Y10_024228</name>
</gene>
<dbReference type="InterPro" id="IPR011009">
    <property type="entry name" value="Kinase-like_dom_sf"/>
</dbReference>